<keyword evidence="4" id="KW-1185">Reference proteome</keyword>
<dbReference type="Pfam" id="PF14130">
    <property type="entry name" value="Cap4_nuclease"/>
    <property type="match status" value="1"/>
</dbReference>
<gene>
    <name evidence="3" type="ORF">MET9862_00601</name>
</gene>
<organism evidence="3 4">
    <name type="scientific">Methylobacterium symbioticum</name>
    <dbReference type="NCBI Taxonomy" id="2584084"/>
    <lineage>
        <taxon>Bacteria</taxon>
        <taxon>Pseudomonadati</taxon>
        <taxon>Pseudomonadota</taxon>
        <taxon>Alphaproteobacteria</taxon>
        <taxon>Hyphomicrobiales</taxon>
        <taxon>Methylobacteriaceae</taxon>
        <taxon>Methylobacterium</taxon>
    </lineage>
</organism>
<evidence type="ECO:0000313" key="4">
    <source>
        <dbReference type="Proteomes" id="UP000410984"/>
    </source>
</evidence>
<dbReference type="InterPro" id="IPR025382">
    <property type="entry name" value="Cap4-like_endonuclease_dom"/>
</dbReference>
<dbReference type="EMBL" id="CABFPH010000004">
    <property type="protein sequence ID" value="VUD70040.1"/>
    <property type="molecule type" value="Genomic_DNA"/>
</dbReference>
<evidence type="ECO:0000313" key="3">
    <source>
        <dbReference type="EMBL" id="VUD70040.1"/>
    </source>
</evidence>
<dbReference type="RefSeq" id="WP_142581623.1">
    <property type="nucleotide sequence ID" value="NZ_CABFPH010000004.1"/>
</dbReference>
<evidence type="ECO:0000259" key="1">
    <source>
        <dbReference type="Pfam" id="PF08878"/>
    </source>
</evidence>
<feature type="domain" description="Anti-bacteriophage protein A/HamA C-terminal" evidence="1">
    <location>
        <begin position="280"/>
        <end position="539"/>
    </location>
</feature>
<dbReference type="GO" id="GO:0004518">
    <property type="term" value="F:nuclease activity"/>
    <property type="evidence" value="ECO:0007669"/>
    <property type="project" value="InterPro"/>
</dbReference>
<dbReference type="Pfam" id="PF08878">
    <property type="entry name" value="HamA"/>
    <property type="match status" value="1"/>
</dbReference>
<sequence length="546" mass="62246">MPTRSLIDSLNISSAGGVAGRRGYRYQDHVAAAIFLDMLYSPDIHQIECETADDIVARKKIDGISIIEYIQVKTTESDFKWSLSELKERTKIKGAGKPGSSLIEKSLACDRFGDTAHFRFVSTRDVRAELQLFKVDRAKRGPIAKEYDALVKRFENVYKSFKSKGKNNIEYWARNMLWQVEASEDSLRNKNINRILDLADRDGALTPHSHAQIVYARLLCAVGDAADAIAATDPDAKAITRKEAYDWWNDQLGDMRRSYRGTVKVYQVTTQAFFTALHRIEEQSAFRQLDAYDVAFDFGKWRSQELIDYLLNWLPEVVLPARVLADNYGHIEARTLIKRSIRERERHAQISDARLLAELMMHAIMRHYLDSEPIACRLFSFSGATSVPTSAHIVQSAAGDELWLSRAHLTLANDHNSIVSAAIGEMKKTLLTDYLREERDIIIQLREPQHMRATNLERIFDRYGKLQDLLKAIRLPLLIAYDSNIIASGYRHDYVDDLIAEVTASYEQIKPQLNPELQTLQVNIFLIPVEDVSHLVANFGASLRRN</sequence>
<proteinExistence type="predicted"/>
<reference evidence="3 4" key="1">
    <citation type="submission" date="2019-06" db="EMBL/GenBank/DDBJ databases">
        <authorList>
            <person name="Rodrigo-Torres L."/>
            <person name="Arahal R. D."/>
            <person name="Lucena T."/>
        </authorList>
    </citation>
    <scope>NUCLEOTIDE SEQUENCE [LARGE SCALE GENOMIC DNA]</scope>
    <source>
        <strain evidence="3 4">SB0023/3</strain>
    </source>
</reference>
<feature type="domain" description="CD-NTase associated protein 4-like DNA endonuclease" evidence="2">
    <location>
        <begin position="16"/>
        <end position="211"/>
    </location>
</feature>
<dbReference type="OrthoDB" id="785623at2"/>
<dbReference type="InterPro" id="IPR014976">
    <property type="entry name" value="AbpA_HamA_C"/>
</dbReference>
<dbReference type="AlphaFoldDB" id="A0A509E7A7"/>
<evidence type="ECO:0008006" key="5">
    <source>
        <dbReference type="Google" id="ProtNLM"/>
    </source>
</evidence>
<evidence type="ECO:0000259" key="2">
    <source>
        <dbReference type="Pfam" id="PF14130"/>
    </source>
</evidence>
<accession>A0A509E7A7</accession>
<name>A0A509E7A7_9HYPH</name>
<dbReference type="Proteomes" id="UP000410984">
    <property type="component" value="Unassembled WGS sequence"/>
</dbReference>
<protein>
    <recommendedName>
        <fullName evidence="5">DUF4297 domain-containing protein</fullName>
    </recommendedName>
</protein>